<dbReference type="AlphaFoldDB" id="A0A0E9PH14"/>
<dbReference type="EMBL" id="GBXM01105227">
    <property type="protein sequence ID" value="JAH03350.1"/>
    <property type="molecule type" value="Transcribed_RNA"/>
</dbReference>
<evidence type="ECO:0000313" key="1">
    <source>
        <dbReference type="EMBL" id="JAH03350.1"/>
    </source>
</evidence>
<reference evidence="1" key="1">
    <citation type="submission" date="2014-11" db="EMBL/GenBank/DDBJ databases">
        <authorList>
            <person name="Amaro Gonzalez C."/>
        </authorList>
    </citation>
    <scope>NUCLEOTIDE SEQUENCE</scope>
</reference>
<organism evidence="1">
    <name type="scientific">Anguilla anguilla</name>
    <name type="common">European freshwater eel</name>
    <name type="synonym">Muraena anguilla</name>
    <dbReference type="NCBI Taxonomy" id="7936"/>
    <lineage>
        <taxon>Eukaryota</taxon>
        <taxon>Metazoa</taxon>
        <taxon>Chordata</taxon>
        <taxon>Craniata</taxon>
        <taxon>Vertebrata</taxon>
        <taxon>Euteleostomi</taxon>
        <taxon>Actinopterygii</taxon>
        <taxon>Neopterygii</taxon>
        <taxon>Teleostei</taxon>
        <taxon>Anguilliformes</taxon>
        <taxon>Anguillidae</taxon>
        <taxon>Anguilla</taxon>
    </lineage>
</organism>
<name>A0A0E9PH14_ANGAN</name>
<sequence>MQSMHFNLQNTVSINILNNSSINEFHSHITFFFFLIQERK</sequence>
<protein>
    <submittedName>
        <fullName evidence="1">Uncharacterized protein</fullName>
    </submittedName>
</protein>
<accession>A0A0E9PH14</accession>
<proteinExistence type="predicted"/>
<reference evidence="1" key="2">
    <citation type="journal article" date="2015" name="Fish Shellfish Immunol.">
        <title>Early steps in the European eel (Anguilla anguilla)-Vibrio vulnificus interaction in the gills: Role of the RtxA13 toxin.</title>
        <authorList>
            <person name="Callol A."/>
            <person name="Pajuelo D."/>
            <person name="Ebbesson L."/>
            <person name="Teles M."/>
            <person name="MacKenzie S."/>
            <person name="Amaro C."/>
        </authorList>
    </citation>
    <scope>NUCLEOTIDE SEQUENCE</scope>
</reference>